<evidence type="ECO:0000313" key="1">
    <source>
        <dbReference type="EMBL" id="KAL0004295.1"/>
    </source>
</evidence>
<sequence length="123" mass="14051">MPPSSPSLNLAHDSIVFLAYDGKRNVLGLRNFNTAGSFRRKLIMDDLISKQVRVTRQENPHCELVSFDRDSAHAFQHYVNETLAFGMKRCRFMYGTISETRKVEVDFIYKAPQQGIEGNLAIL</sequence>
<dbReference type="GO" id="GO:0005634">
    <property type="term" value="C:nucleus"/>
    <property type="evidence" value="ECO:0007669"/>
    <property type="project" value="TreeGrafter"/>
</dbReference>
<dbReference type="AlphaFoldDB" id="A0AAW2D4M2"/>
<organism evidence="1 2">
    <name type="scientific">Lithocarpus litseifolius</name>
    <dbReference type="NCBI Taxonomy" id="425828"/>
    <lineage>
        <taxon>Eukaryota</taxon>
        <taxon>Viridiplantae</taxon>
        <taxon>Streptophyta</taxon>
        <taxon>Embryophyta</taxon>
        <taxon>Tracheophyta</taxon>
        <taxon>Spermatophyta</taxon>
        <taxon>Magnoliopsida</taxon>
        <taxon>eudicotyledons</taxon>
        <taxon>Gunneridae</taxon>
        <taxon>Pentapetalae</taxon>
        <taxon>rosids</taxon>
        <taxon>fabids</taxon>
        <taxon>Fagales</taxon>
        <taxon>Fagaceae</taxon>
        <taxon>Lithocarpus</taxon>
    </lineage>
</organism>
<gene>
    <name evidence="1" type="ORF">SO802_011856</name>
</gene>
<comment type="caution">
    <text evidence="1">The sequence shown here is derived from an EMBL/GenBank/DDBJ whole genome shotgun (WGS) entry which is preliminary data.</text>
</comment>
<name>A0AAW2D4M2_9ROSI</name>
<dbReference type="PANTHER" id="PTHR12710">
    <property type="entry name" value="NUCLEAR PROTEIN LOCALIZATION 4"/>
    <property type="match status" value="1"/>
</dbReference>
<dbReference type="GO" id="GO:0031625">
    <property type="term" value="F:ubiquitin protein ligase binding"/>
    <property type="evidence" value="ECO:0007669"/>
    <property type="project" value="TreeGrafter"/>
</dbReference>
<dbReference type="InterPro" id="IPR016563">
    <property type="entry name" value="Npl4"/>
</dbReference>
<evidence type="ECO:0000313" key="2">
    <source>
        <dbReference type="Proteomes" id="UP001459277"/>
    </source>
</evidence>
<dbReference type="PANTHER" id="PTHR12710:SF0">
    <property type="entry name" value="NUCLEAR PROTEIN LOCALIZATION PROTEIN 4 HOMOLOG"/>
    <property type="match status" value="1"/>
</dbReference>
<dbReference type="EMBL" id="JAZDWU010000004">
    <property type="protein sequence ID" value="KAL0004295.1"/>
    <property type="molecule type" value="Genomic_DNA"/>
</dbReference>
<proteinExistence type="predicted"/>
<accession>A0AAW2D4M2</accession>
<protein>
    <submittedName>
        <fullName evidence="1">Uncharacterized protein</fullName>
    </submittedName>
</protein>
<dbReference type="Proteomes" id="UP001459277">
    <property type="component" value="Unassembled WGS sequence"/>
</dbReference>
<keyword evidence="2" id="KW-1185">Reference proteome</keyword>
<reference evidence="1 2" key="1">
    <citation type="submission" date="2024-01" db="EMBL/GenBank/DDBJ databases">
        <title>A telomere-to-telomere, gap-free genome of sweet tea (Lithocarpus litseifolius).</title>
        <authorList>
            <person name="Zhou J."/>
        </authorList>
    </citation>
    <scope>NUCLEOTIDE SEQUENCE [LARGE SCALE GENOMIC DNA]</scope>
    <source>
        <strain evidence="1">Zhou-2022a</strain>
        <tissue evidence="1">Leaf</tissue>
    </source>
</reference>
<dbReference type="GO" id="GO:0043130">
    <property type="term" value="F:ubiquitin binding"/>
    <property type="evidence" value="ECO:0007669"/>
    <property type="project" value="TreeGrafter"/>
</dbReference>
<dbReference type="GO" id="GO:0006511">
    <property type="term" value="P:ubiquitin-dependent protein catabolic process"/>
    <property type="evidence" value="ECO:0007669"/>
    <property type="project" value="InterPro"/>
</dbReference>